<dbReference type="Pfam" id="PF03780">
    <property type="entry name" value="Asp23"/>
    <property type="match status" value="1"/>
</dbReference>
<evidence type="ECO:0000313" key="3">
    <source>
        <dbReference type="Proteomes" id="UP000321736"/>
    </source>
</evidence>
<organism evidence="2 3">
    <name type="scientific">Staphylococcus piscifermentans</name>
    <dbReference type="NCBI Taxonomy" id="70258"/>
    <lineage>
        <taxon>Bacteria</taxon>
        <taxon>Bacillati</taxon>
        <taxon>Bacillota</taxon>
        <taxon>Bacilli</taxon>
        <taxon>Bacillales</taxon>
        <taxon>Staphylococcaceae</taxon>
        <taxon>Staphylococcus</taxon>
    </lineage>
</organism>
<gene>
    <name evidence="2" type="ORF">SPI02_13350</name>
</gene>
<evidence type="ECO:0000256" key="1">
    <source>
        <dbReference type="ARBA" id="ARBA00005721"/>
    </source>
</evidence>
<dbReference type="RefSeq" id="WP_095105077.1">
    <property type="nucleotide sequence ID" value="NZ_BKAR01000014.1"/>
</dbReference>
<dbReference type="Proteomes" id="UP000321736">
    <property type="component" value="Unassembled WGS sequence"/>
</dbReference>
<comment type="caution">
    <text evidence="2">The sequence shown here is derived from an EMBL/GenBank/DDBJ whole genome shotgun (WGS) entry which is preliminary data.</text>
</comment>
<dbReference type="PANTHER" id="PTHR34297">
    <property type="entry name" value="HYPOTHETICAL CYTOSOLIC PROTEIN-RELATED"/>
    <property type="match status" value="1"/>
</dbReference>
<keyword evidence="3" id="KW-1185">Reference proteome</keyword>
<comment type="similarity">
    <text evidence="1">Belongs to the asp23 family.</text>
</comment>
<dbReference type="AlphaFoldDB" id="A0A239U1Z5"/>
<dbReference type="EMBL" id="BKAR01000014">
    <property type="protein sequence ID" value="GEP84750.1"/>
    <property type="molecule type" value="Genomic_DNA"/>
</dbReference>
<dbReference type="PANTHER" id="PTHR34297:SF1">
    <property type="entry name" value="ASP23_GLS24 FAMILY ENVELOPE STRESS RESPONSE PROTEIN"/>
    <property type="match status" value="1"/>
</dbReference>
<protein>
    <submittedName>
        <fullName evidence="2">Uncharacterized protein</fullName>
    </submittedName>
</protein>
<evidence type="ECO:0000313" key="2">
    <source>
        <dbReference type="EMBL" id="GEP84750.1"/>
    </source>
</evidence>
<dbReference type="InterPro" id="IPR005531">
    <property type="entry name" value="Asp23"/>
</dbReference>
<accession>A0A239U1Z5</accession>
<sequence length="123" mass="13832">MVKVLDNNHKDLGKVEISPEVLISIASIATSEIDGLYGHFAELKNASPEKLNRKNLTRGIKLETKDDGIYIDVFCEFKYGINISKTATKIQETIYNSLSTMTTIVPKQINIHITHIEVENTKK</sequence>
<reference evidence="2 3" key="1">
    <citation type="submission" date="2019-07" db="EMBL/GenBank/DDBJ databases">
        <title>Whole genome shotgun sequence of Staphylococcus piscifermentans NBRC 109625.</title>
        <authorList>
            <person name="Hosoyama A."/>
            <person name="Uohara A."/>
            <person name="Ohji S."/>
            <person name="Ichikawa N."/>
        </authorList>
    </citation>
    <scope>NUCLEOTIDE SEQUENCE [LARGE SCALE GENOMIC DNA]</scope>
    <source>
        <strain evidence="2 3">NBRC 109625</strain>
    </source>
</reference>
<dbReference type="OrthoDB" id="9793465at2"/>
<proteinExistence type="inferred from homology"/>
<name>A0A239U1Z5_9STAP</name>